<dbReference type="SUPFAM" id="SSF55811">
    <property type="entry name" value="Nudix"/>
    <property type="match status" value="1"/>
</dbReference>
<dbReference type="EMBL" id="CADCTC010000101">
    <property type="protein sequence ID" value="CAA9242189.1"/>
    <property type="molecule type" value="Genomic_DNA"/>
</dbReference>
<reference evidence="1" key="1">
    <citation type="submission" date="2020-02" db="EMBL/GenBank/DDBJ databases">
        <authorList>
            <person name="Meier V. D."/>
        </authorList>
    </citation>
    <scope>NUCLEOTIDE SEQUENCE</scope>
    <source>
        <strain evidence="1">AVDCRST_MAG77</strain>
    </source>
</reference>
<dbReference type="Gene3D" id="3.90.79.10">
    <property type="entry name" value="Nucleoside Triphosphate Pyrophosphohydrolase"/>
    <property type="match status" value="1"/>
</dbReference>
<dbReference type="InterPro" id="IPR015797">
    <property type="entry name" value="NUDIX_hydrolase-like_dom_sf"/>
</dbReference>
<evidence type="ECO:0000313" key="1">
    <source>
        <dbReference type="EMBL" id="CAA9242189.1"/>
    </source>
</evidence>
<organism evidence="1">
    <name type="scientific">uncultured Chloroflexota bacterium</name>
    <dbReference type="NCBI Taxonomy" id="166587"/>
    <lineage>
        <taxon>Bacteria</taxon>
        <taxon>Bacillati</taxon>
        <taxon>Chloroflexota</taxon>
        <taxon>environmental samples</taxon>
    </lineage>
</organism>
<keyword evidence="1" id="KW-0378">Hydrolase</keyword>
<protein>
    <submittedName>
        <fullName evidence="1">N-acetylmuramoyl-L-alanine amidase</fullName>
        <ecNumber evidence="1">3.5.1.28</ecNumber>
    </submittedName>
</protein>
<dbReference type="EC" id="3.5.1.28" evidence="1"/>
<name>A0A6J4I468_9CHLR</name>
<dbReference type="AlphaFoldDB" id="A0A6J4I468"/>
<proteinExistence type="predicted"/>
<gene>
    <name evidence="1" type="ORF">AVDCRST_MAG77-1603</name>
</gene>
<sequence length="191" mass="21449">MDQSPTDHSTSTTTEGAIRSLDTLVGHPHPGFLPLEMFLFISRHVPLFTVDLWIQDASGRVLLTWRDDAYFGSGWHVPGSALRFQETIAHRLHECAREELGATVDYDPTPMALMEEIEPQVRTRGHNVSAAYRCRLLTPPDPSRAYHAGAPQQGQWAWHAACPPDLLPVHRVYAEHFPVAQPPRSTRQDDA</sequence>
<accession>A0A6J4I468</accession>
<dbReference type="GO" id="GO:0008745">
    <property type="term" value="F:N-acetylmuramoyl-L-alanine amidase activity"/>
    <property type="evidence" value="ECO:0007669"/>
    <property type="project" value="UniProtKB-EC"/>
</dbReference>